<evidence type="ECO:0000259" key="3">
    <source>
        <dbReference type="PROSITE" id="PS51866"/>
    </source>
</evidence>
<reference evidence="4" key="2">
    <citation type="submission" date="2021-04" db="EMBL/GenBank/DDBJ databases">
        <authorList>
            <person name="Liu J."/>
        </authorList>
    </citation>
    <scope>NUCLEOTIDE SEQUENCE</scope>
    <source>
        <strain evidence="4">BAD-6</strain>
    </source>
</reference>
<dbReference type="AlphaFoldDB" id="A0A8J7W064"/>
<dbReference type="Gene3D" id="2.40.50.100">
    <property type="match status" value="1"/>
</dbReference>
<dbReference type="GO" id="GO:0015689">
    <property type="term" value="P:molybdate ion transport"/>
    <property type="evidence" value="ECO:0007669"/>
    <property type="project" value="InterPro"/>
</dbReference>
<gene>
    <name evidence="4" type="ORF">KCX82_08625</name>
</gene>
<dbReference type="GO" id="GO:0003677">
    <property type="term" value="F:DNA binding"/>
    <property type="evidence" value="ECO:0007669"/>
    <property type="project" value="InterPro"/>
</dbReference>
<keyword evidence="1 2" id="KW-0500">Molybdenum</keyword>
<dbReference type="NCBIfam" id="TIGR01764">
    <property type="entry name" value="excise"/>
    <property type="match status" value="1"/>
</dbReference>
<dbReference type="InterPro" id="IPR010093">
    <property type="entry name" value="SinI_DNA-bd"/>
</dbReference>
<sequence length="173" mass="19904">MHEEILYTPEELANKLKLSKYTIYEMIKRGDIQAHRIGRSIRVSQSQLELYIMSTRKTDNVYDAEIIREGNEKYALIKDVKINVSTEFDGRVKISVRPEDIILSKNPLVSSARNVMKGTVTDLIFDEKSAKVFLNVGIPMLIFITRQSMLEMNINKGDELYAIFKTMAVKVIK</sequence>
<dbReference type="InterPro" id="IPR008995">
    <property type="entry name" value="Mo/tungstate-bd_C_term_dom"/>
</dbReference>
<dbReference type="InterPro" id="IPR004606">
    <property type="entry name" value="Mop_domain"/>
</dbReference>
<dbReference type="InterPro" id="IPR005116">
    <property type="entry name" value="Transp-assoc_OB_typ1"/>
</dbReference>
<evidence type="ECO:0000313" key="4">
    <source>
        <dbReference type="EMBL" id="MBR0597934.1"/>
    </source>
</evidence>
<dbReference type="Pfam" id="PF03459">
    <property type="entry name" value="TOBE"/>
    <property type="match status" value="1"/>
</dbReference>
<evidence type="ECO:0000256" key="2">
    <source>
        <dbReference type="PROSITE-ProRule" id="PRU01213"/>
    </source>
</evidence>
<dbReference type="EMBL" id="JAGSND010000004">
    <property type="protein sequence ID" value="MBR0597934.1"/>
    <property type="molecule type" value="Genomic_DNA"/>
</dbReference>
<dbReference type="Pfam" id="PF12728">
    <property type="entry name" value="HTH_17"/>
    <property type="match status" value="1"/>
</dbReference>
<evidence type="ECO:0000256" key="1">
    <source>
        <dbReference type="ARBA" id="ARBA00022505"/>
    </source>
</evidence>
<organism evidence="4 5">
    <name type="scientific">Sinanaerobacter chloroacetimidivorans</name>
    <dbReference type="NCBI Taxonomy" id="2818044"/>
    <lineage>
        <taxon>Bacteria</taxon>
        <taxon>Bacillati</taxon>
        <taxon>Bacillota</taxon>
        <taxon>Clostridia</taxon>
        <taxon>Peptostreptococcales</taxon>
        <taxon>Anaerovoracaceae</taxon>
        <taxon>Sinanaerobacter</taxon>
    </lineage>
</organism>
<dbReference type="Proteomes" id="UP000675664">
    <property type="component" value="Unassembled WGS sequence"/>
</dbReference>
<dbReference type="RefSeq" id="WP_227018058.1">
    <property type="nucleotide sequence ID" value="NZ_JAGSND010000004.1"/>
</dbReference>
<evidence type="ECO:0000313" key="5">
    <source>
        <dbReference type="Proteomes" id="UP000675664"/>
    </source>
</evidence>
<accession>A0A8J7W064</accession>
<dbReference type="SUPFAM" id="SSF50331">
    <property type="entry name" value="MOP-like"/>
    <property type="match status" value="1"/>
</dbReference>
<proteinExistence type="predicted"/>
<dbReference type="InterPro" id="IPR041657">
    <property type="entry name" value="HTH_17"/>
</dbReference>
<feature type="domain" description="Mop" evidence="3">
    <location>
        <begin position="109"/>
        <end position="173"/>
    </location>
</feature>
<keyword evidence="5" id="KW-1185">Reference proteome</keyword>
<reference evidence="4" key="1">
    <citation type="submission" date="2021-04" db="EMBL/GenBank/DDBJ databases">
        <title>Sinoanaerobacter chloroacetimidivorans sp. nov., an obligate anaerobic bacterium isolated from anaerobic sludge.</title>
        <authorList>
            <person name="Bao Y."/>
        </authorList>
    </citation>
    <scope>NUCLEOTIDE SEQUENCE</scope>
    <source>
        <strain evidence="4">BAD-6</strain>
    </source>
</reference>
<name>A0A8J7W064_9FIRM</name>
<dbReference type="PROSITE" id="PS51866">
    <property type="entry name" value="MOP"/>
    <property type="match status" value="1"/>
</dbReference>
<protein>
    <submittedName>
        <fullName evidence="4">Helix-turn-helix domain-containing protein</fullName>
    </submittedName>
</protein>
<comment type="caution">
    <text evidence="4">The sequence shown here is derived from an EMBL/GenBank/DDBJ whole genome shotgun (WGS) entry which is preliminary data.</text>
</comment>